<accession>A0A640WEH9</accession>
<name>A0A640WEH9_9GAMM</name>
<gene>
    <name evidence="2" type="ORF">F0A16_11625</name>
</gene>
<sequence>MDSTEVWNWIQGSWVGTMLLGIPWFFGVVTGLSNLLDAIRNIKKHIKDFNKKRKGYLLEDAELIRRSEELSRNLFNFTEDRKSSQPNFTFEDFKKSSQEATRHSSDTQQMYASKYQAEATKLRDEFMKRELNDQNIEMYYEFPTNFFGLNYLAVGFATLSEKLKEREG</sequence>
<reference evidence="2 3" key="1">
    <citation type="submission" date="2019-08" db="EMBL/GenBank/DDBJ databases">
        <title>Bioinformatics analysis of the strain L3 and L5.</title>
        <authorList>
            <person name="Li X."/>
        </authorList>
    </citation>
    <scope>NUCLEOTIDE SEQUENCE [LARGE SCALE GENOMIC DNA]</scope>
    <source>
        <strain evidence="2 3">L3</strain>
    </source>
</reference>
<evidence type="ECO:0000313" key="2">
    <source>
        <dbReference type="EMBL" id="KAA0018349.1"/>
    </source>
</evidence>
<keyword evidence="1" id="KW-0812">Transmembrane</keyword>
<keyword evidence="1" id="KW-0472">Membrane</keyword>
<dbReference type="Proteomes" id="UP000466024">
    <property type="component" value="Unassembled WGS sequence"/>
</dbReference>
<dbReference type="EMBL" id="VTPX01000005">
    <property type="protein sequence ID" value="KAA0018349.1"/>
    <property type="molecule type" value="Genomic_DNA"/>
</dbReference>
<evidence type="ECO:0000313" key="3">
    <source>
        <dbReference type="Proteomes" id="UP000466024"/>
    </source>
</evidence>
<comment type="caution">
    <text evidence="2">The sequence shown here is derived from an EMBL/GenBank/DDBJ whole genome shotgun (WGS) entry which is preliminary data.</text>
</comment>
<feature type="transmembrane region" description="Helical" evidence="1">
    <location>
        <begin position="12"/>
        <end position="36"/>
    </location>
</feature>
<protein>
    <submittedName>
        <fullName evidence="2">Uncharacterized protein</fullName>
    </submittedName>
</protein>
<proteinExistence type="predicted"/>
<dbReference type="RefSeq" id="WP_149435549.1">
    <property type="nucleotide sequence ID" value="NZ_VTPX01000005.1"/>
</dbReference>
<keyword evidence="3" id="KW-1185">Reference proteome</keyword>
<organism evidence="2 3">
    <name type="scientific">Salinicola corii</name>
    <dbReference type="NCBI Taxonomy" id="2606937"/>
    <lineage>
        <taxon>Bacteria</taxon>
        <taxon>Pseudomonadati</taxon>
        <taxon>Pseudomonadota</taxon>
        <taxon>Gammaproteobacteria</taxon>
        <taxon>Oceanospirillales</taxon>
        <taxon>Halomonadaceae</taxon>
        <taxon>Salinicola</taxon>
    </lineage>
</organism>
<keyword evidence="1" id="KW-1133">Transmembrane helix</keyword>
<dbReference type="AlphaFoldDB" id="A0A640WEH9"/>
<evidence type="ECO:0000256" key="1">
    <source>
        <dbReference type="SAM" id="Phobius"/>
    </source>
</evidence>